<dbReference type="Proteomes" id="UP000054217">
    <property type="component" value="Unassembled WGS sequence"/>
</dbReference>
<name>A0A0C3JL15_PISTI</name>
<evidence type="ECO:0000313" key="2">
    <source>
        <dbReference type="Proteomes" id="UP000054217"/>
    </source>
</evidence>
<sequence length="216" mass="25162">MAVFNPSPSYLDSAHLCQWWTFQFLKSCSLLGGSPLPASQRSCVQLIYARRISDVTLDNIEQYVLKWPEPDVFSELHAFTYLTLGSNVPEDIFVRCALRLKYCGANRKHSPTYADDCDLLARRVTDIKFCTPSIIRAQGIPSVMIAYKLCRQWDEREIRKWFHVQHETKRDMIRWHFMELRIPTPVTHYFKRYTASLGRCSGLSGVFQSNSNRLRC</sequence>
<gene>
    <name evidence="1" type="ORF">M404DRAFT_1005389</name>
</gene>
<dbReference type="AlphaFoldDB" id="A0A0C3JL15"/>
<proteinExistence type="predicted"/>
<reference evidence="1 2" key="1">
    <citation type="submission" date="2014-04" db="EMBL/GenBank/DDBJ databases">
        <authorList>
            <consortium name="DOE Joint Genome Institute"/>
            <person name="Kuo A."/>
            <person name="Kohler A."/>
            <person name="Costa M.D."/>
            <person name="Nagy L.G."/>
            <person name="Floudas D."/>
            <person name="Copeland A."/>
            <person name="Barry K.W."/>
            <person name="Cichocki N."/>
            <person name="Veneault-Fourrey C."/>
            <person name="LaButti K."/>
            <person name="Lindquist E.A."/>
            <person name="Lipzen A."/>
            <person name="Lundell T."/>
            <person name="Morin E."/>
            <person name="Murat C."/>
            <person name="Sun H."/>
            <person name="Tunlid A."/>
            <person name="Henrissat B."/>
            <person name="Grigoriev I.V."/>
            <person name="Hibbett D.S."/>
            <person name="Martin F."/>
            <person name="Nordberg H.P."/>
            <person name="Cantor M.N."/>
            <person name="Hua S.X."/>
        </authorList>
    </citation>
    <scope>NUCLEOTIDE SEQUENCE [LARGE SCALE GENOMIC DNA]</scope>
    <source>
        <strain evidence="1 2">Marx 270</strain>
    </source>
</reference>
<evidence type="ECO:0000313" key="1">
    <source>
        <dbReference type="EMBL" id="KIN98256.1"/>
    </source>
</evidence>
<dbReference type="InParanoid" id="A0A0C3JL15"/>
<accession>A0A0C3JL15</accession>
<dbReference type="HOGENOM" id="CLU_1278068_0_0_1"/>
<dbReference type="EMBL" id="KN832017">
    <property type="protein sequence ID" value="KIN98256.1"/>
    <property type="molecule type" value="Genomic_DNA"/>
</dbReference>
<reference evidence="2" key="2">
    <citation type="submission" date="2015-01" db="EMBL/GenBank/DDBJ databases">
        <title>Evolutionary Origins and Diversification of the Mycorrhizal Mutualists.</title>
        <authorList>
            <consortium name="DOE Joint Genome Institute"/>
            <consortium name="Mycorrhizal Genomics Consortium"/>
            <person name="Kohler A."/>
            <person name="Kuo A."/>
            <person name="Nagy L.G."/>
            <person name="Floudas D."/>
            <person name="Copeland A."/>
            <person name="Barry K.W."/>
            <person name="Cichocki N."/>
            <person name="Veneault-Fourrey C."/>
            <person name="LaButti K."/>
            <person name="Lindquist E.A."/>
            <person name="Lipzen A."/>
            <person name="Lundell T."/>
            <person name="Morin E."/>
            <person name="Murat C."/>
            <person name="Riley R."/>
            <person name="Ohm R."/>
            <person name="Sun H."/>
            <person name="Tunlid A."/>
            <person name="Henrissat B."/>
            <person name="Grigoriev I.V."/>
            <person name="Hibbett D.S."/>
            <person name="Martin F."/>
        </authorList>
    </citation>
    <scope>NUCLEOTIDE SEQUENCE [LARGE SCALE GENOMIC DNA]</scope>
    <source>
        <strain evidence="2">Marx 270</strain>
    </source>
</reference>
<organism evidence="1 2">
    <name type="scientific">Pisolithus tinctorius Marx 270</name>
    <dbReference type="NCBI Taxonomy" id="870435"/>
    <lineage>
        <taxon>Eukaryota</taxon>
        <taxon>Fungi</taxon>
        <taxon>Dikarya</taxon>
        <taxon>Basidiomycota</taxon>
        <taxon>Agaricomycotina</taxon>
        <taxon>Agaricomycetes</taxon>
        <taxon>Agaricomycetidae</taxon>
        <taxon>Boletales</taxon>
        <taxon>Sclerodermatineae</taxon>
        <taxon>Pisolithaceae</taxon>
        <taxon>Pisolithus</taxon>
    </lineage>
</organism>
<keyword evidence="2" id="KW-1185">Reference proteome</keyword>
<protein>
    <submittedName>
        <fullName evidence="1">Uncharacterized protein</fullName>
    </submittedName>
</protein>